<proteinExistence type="predicted"/>
<name>A0A8S5MM70_9CAUD</name>
<keyword evidence="1" id="KW-0812">Transmembrane</keyword>
<accession>A0A8S5MM70</accession>
<feature type="transmembrane region" description="Helical" evidence="1">
    <location>
        <begin position="20"/>
        <end position="40"/>
    </location>
</feature>
<keyword evidence="1" id="KW-0472">Membrane</keyword>
<dbReference type="EMBL" id="BK014933">
    <property type="protein sequence ID" value="DAD83300.1"/>
    <property type="molecule type" value="Genomic_DNA"/>
</dbReference>
<evidence type="ECO:0000256" key="1">
    <source>
        <dbReference type="SAM" id="Phobius"/>
    </source>
</evidence>
<organism evidence="2">
    <name type="scientific">Myoviridae sp. ctsmU9</name>
    <dbReference type="NCBI Taxonomy" id="2826706"/>
    <lineage>
        <taxon>Viruses</taxon>
        <taxon>Duplodnaviria</taxon>
        <taxon>Heunggongvirae</taxon>
        <taxon>Uroviricota</taxon>
        <taxon>Caudoviricetes</taxon>
    </lineage>
</organism>
<reference evidence="2" key="1">
    <citation type="journal article" date="2021" name="Proc. Natl. Acad. Sci. U.S.A.">
        <title>A Catalog of Tens of Thousands of Viruses from Human Metagenomes Reveals Hidden Associations with Chronic Diseases.</title>
        <authorList>
            <person name="Tisza M.J."/>
            <person name="Buck C.B."/>
        </authorList>
    </citation>
    <scope>NUCLEOTIDE SEQUENCE</scope>
    <source>
        <strain evidence="2">CtsmU9</strain>
    </source>
</reference>
<protein>
    <submittedName>
        <fullName evidence="2">Uncharacterized protein</fullName>
    </submittedName>
</protein>
<keyword evidence="1" id="KW-1133">Transmembrane helix</keyword>
<evidence type="ECO:0000313" key="2">
    <source>
        <dbReference type="EMBL" id="DAD83300.1"/>
    </source>
</evidence>
<sequence>MRIEFAPLAGLQAFGGYPKVGAYECLSFPLFSVIRLYTIFIR</sequence>